<dbReference type="AlphaFoldDB" id="A0AAQ3KJH6"/>
<evidence type="ECO:0000313" key="4">
    <source>
        <dbReference type="Proteomes" id="UP001327560"/>
    </source>
</evidence>
<keyword evidence="4" id="KW-1185">Reference proteome</keyword>
<gene>
    <name evidence="3" type="ORF">Cni_G15390</name>
</gene>
<sequence length="774" mass="89740">MLLASKAKRGNWAKDLPISRTLDPFPHFFCPLFPILPAIYHFYGGNEGWRKRGIAMGTWEDRHFFPLTSLQIGDLQSYLSHWTLFLATRSKKFFILVDNRPWLIDQNLRAAHLWQLMVTKSRLSPFANTRATKVARRDIGKILEFTNSSRSLSINRNRSRKWFSLIDAALSQKKKLLHVKKLKNSFLLNKELHCPVYGFIVFEVEWDHVRGINYINELQTDTSLAMEVKLMKRWEFDSIEQASSYISSWYTGNSNECFLLQEYLESISNKGEVFYDAQEDISTSSEASENLPTNNELHEEKHIFTFPHSIQSLEGVEYSDSPFTPPACGPYKRRKIIKSSGGSDIDEVSEEPYSEIVSSPTTSVSSASLSSCESDNVSLIFEATTYRDVLILFRFDDHDLPFKLKEIIMSDLRLLTLLEYGLPSWVIFLQSYPVFCQIYRPWMCPLARALYVLISITTVLIGFYDLYKNVPVLKATASSLFGPLFDWIESWEMISRVRYLGTMLFLHNFEKALKWFLMVARATKSFLSVFTKPIAGPVMELFEFIFPIWNICFDAVESLSLVICNVLSSSCSMITSLLEVIVWPFWYIFSTLWSIAAYVIYPVVWLLLKIFVAPIRLILAIASFIGMIFTNIYYLLRETWTSIGALFQLASGLTVDNPEVSLWRSRWKDLFTKVFRAIRSIFYGIIAFFTACNRHRLSIYNHILEFLHRLSHVTHTSRLSKFEEDRKKGKNQNLLQERQRSTSNSSFQTPDTADRLHRRRVRRISSENIAPQSV</sequence>
<name>A0AAQ3KJH6_9LILI</name>
<evidence type="ECO:0000313" key="3">
    <source>
        <dbReference type="EMBL" id="WOL06656.1"/>
    </source>
</evidence>
<proteinExistence type="predicted"/>
<feature type="compositionally biased region" description="Polar residues" evidence="1">
    <location>
        <begin position="731"/>
        <end position="751"/>
    </location>
</feature>
<feature type="transmembrane region" description="Helical" evidence="2">
    <location>
        <begin position="615"/>
        <end position="636"/>
    </location>
</feature>
<evidence type="ECO:0000256" key="2">
    <source>
        <dbReference type="SAM" id="Phobius"/>
    </source>
</evidence>
<organism evidence="3 4">
    <name type="scientific">Canna indica</name>
    <name type="common">Indian-shot</name>
    <dbReference type="NCBI Taxonomy" id="4628"/>
    <lineage>
        <taxon>Eukaryota</taxon>
        <taxon>Viridiplantae</taxon>
        <taxon>Streptophyta</taxon>
        <taxon>Embryophyta</taxon>
        <taxon>Tracheophyta</taxon>
        <taxon>Spermatophyta</taxon>
        <taxon>Magnoliopsida</taxon>
        <taxon>Liliopsida</taxon>
        <taxon>Zingiberales</taxon>
        <taxon>Cannaceae</taxon>
        <taxon>Canna</taxon>
    </lineage>
</organism>
<accession>A0AAQ3KJH6</accession>
<feature type="transmembrane region" description="Helical" evidence="2">
    <location>
        <begin position="584"/>
        <end position="608"/>
    </location>
</feature>
<keyword evidence="2" id="KW-0812">Transmembrane</keyword>
<dbReference type="Proteomes" id="UP001327560">
    <property type="component" value="Chromosome 5"/>
</dbReference>
<keyword evidence="2" id="KW-1133">Transmembrane helix</keyword>
<reference evidence="3 4" key="1">
    <citation type="submission" date="2023-10" db="EMBL/GenBank/DDBJ databases">
        <title>Chromosome-scale genome assembly provides insights into flower coloration mechanisms of Canna indica.</title>
        <authorList>
            <person name="Li C."/>
        </authorList>
    </citation>
    <scope>NUCLEOTIDE SEQUENCE [LARGE SCALE GENOMIC DNA]</scope>
    <source>
        <tissue evidence="3">Flower</tissue>
    </source>
</reference>
<dbReference type="PANTHER" id="PTHR34553:SF4">
    <property type="entry name" value="G1_S-SPECIFIC CYCLIN-E PROTEIN"/>
    <property type="match status" value="1"/>
</dbReference>
<feature type="transmembrane region" description="Helical" evidence="2">
    <location>
        <begin position="412"/>
        <end position="429"/>
    </location>
</feature>
<dbReference type="EMBL" id="CP136894">
    <property type="protein sequence ID" value="WOL06656.1"/>
    <property type="molecule type" value="Genomic_DNA"/>
</dbReference>
<dbReference type="PANTHER" id="PTHR34553">
    <property type="entry name" value="OS05G0597400 PROTEIN"/>
    <property type="match status" value="1"/>
</dbReference>
<feature type="transmembrane region" description="Helical" evidence="2">
    <location>
        <begin position="674"/>
        <end position="692"/>
    </location>
</feature>
<keyword evidence="2" id="KW-0472">Membrane</keyword>
<feature type="region of interest" description="Disordered" evidence="1">
    <location>
        <begin position="721"/>
        <end position="760"/>
    </location>
</feature>
<evidence type="ECO:0000256" key="1">
    <source>
        <dbReference type="SAM" id="MobiDB-lite"/>
    </source>
</evidence>
<feature type="transmembrane region" description="Helical" evidence="2">
    <location>
        <begin position="559"/>
        <end position="578"/>
    </location>
</feature>
<feature type="transmembrane region" description="Helical" evidence="2">
    <location>
        <begin position="449"/>
        <end position="467"/>
    </location>
</feature>
<protein>
    <submittedName>
        <fullName evidence="3">Uncharacterized protein</fullName>
    </submittedName>
</protein>